<protein>
    <submittedName>
        <fullName evidence="2">Uncharacterized protein</fullName>
    </submittedName>
</protein>
<dbReference type="AlphaFoldDB" id="A0AAD7RBY9"/>
<evidence type="ECO:0000313" key="2">
    <source>
        <dbReference type="EMBL" id="KAJ8373347.1"/>
    </source>
</evidence>
<accession>A0AAD7RBY9</accession>
<proteinExistence type="predicted"/>
<keyword evidence="3" id="KW-1185">Reference proteome</keyword>
<evidence type="ECO:0000313" key="3">
    <source>
        <dbReference type="Proteomes" id="UP001221898"/>
    </source>
</evidence>
<organism evidence="2 3">
    <name type="scientific">Aldrovandia affinis</name>
    <dbReference type="NCBI Taxonomy" id="143900"/>
    <lineage>
        <taxon>Eukaryota</taxon>
        <taxon>Metazoa</taxon>
        <taxon>Chordata</taxon>
        <taxon>Craniata</taxon>
        <taxon>Vertebrata</taxon>
        <taxon>Euteleostomi</taxon>
        <taxon>Actinopterygii</taxon>
        <taxon>Neopterygii</taxon>
        <taxon>Teleostei</taxon>
        <taxon>Notacanthiformes</taxon>
        <taxon>Halosauridae</taxon>
        <taxon>Aldrovandia</taxon>
    </lineage>
</organism>
<feature type="compositionally biased region" description="Polar residues" evidence="1">
    <location>
        <begin position="52"/>
        <end position="67"/>
    </location>
</feature>
<evidence type="ECO:0000256" key="1">
    <source>
        <dbReference type="SAM" id="MobiDB-lite"/>
    </source>
</evidence>
<name>A0AAD7RBY9_9TELE</name>
<dbReference type="Proteomes" id="UP001221898">
    <property type="component" value="Unassembled WGS sequence"/>
</dbReference>
<dbReference type="EMBL" id="JAINUG010000364">
    <property type="protein sequence ID" value="KAJ8373347.1"/>
    <property type="molecule type" value="Genomic_DNA"/>
</dbReference>
<sequence length="327" mass="35594">MKKLSVRLAAAPSGRRHVAVRWLIVRGHRAKPPGAAILRSFRRSRGDCAPQSAVTPPSETPKSVTEEPSNELRARTPHPSSTHTQKGLLRPWIRACALCDGDLTTDSGSGGPDSDLCACGGRPVTACGPDSDLWLTLAPTLPRWCQPWGLLSSLSGPKRGPPELQGHSQDSKTLERVSKDSAAAFQLDGGADLYATFSAFLAEKTSHQTTLFASVIKLVFSVAPRPFPLVLTKTVTFSSSTEEHRASVLRRMSGSSVSSRELAWNIRGLRLETSRGRFAASTVRRGLLCLFFPMSEKKRNTPDMRNVQFDKITDPSFARVRKSYAAA</sequence>
<comment type="caution">
    <text evidence="2">The sequence shown here is derived from an EMBL/GenBank/DDBJ whole genome shotgun (WGS) entry which is preliminary data.</text>
</comment>
<feature type="region of interest" description="Disordered" evidence="1">
    <location>
        <begin position="47"/>
        <end position="86"/>
    </location>
</feature>
<reference evidence="2" key="1">
    <citation type="journal article" date="2023" name="Science">
        <title>Genome structures resolve the early diversification of teleost fishes.</title>
        <authorList>
            <person name="Parey E."/>
            <person name="Louis A."/>
            <person name="Montfort J."/>
            <person name="Bouchez O."/>
            <person name="Roques C."/>
            <person name="Iampietro C."/>
            <person name="Lluch J."/>
            <person name="Castinel A."/>
            <person name="Donnadieu C."/>
            <person name="Desvignes T."/>
            <person name="Floi Bucao C."/>
            <person name="Jouanno E."/>
            <person name="Wen M."/>
            <person name="Mejri S."/>
            <person name="Dirks R."/>
            <person name="Jansen H."/>
            <person name="Henkel C."/>
            <person name="Chen W.J."/>
            <person name="Zahm M."/>
            <person name="Cabau C."/>
            <person name="Klopp C."/>
            <person name="Thompson A.W."/>
            <person name="Robinson-Rechavi M."/>
            <person name="Braasch I."/>
            <person name="Lecointre G."/>
            <person name="Bobe J."/>
            <person name="Postlethwait J.H."/>
            <person name="Berthelot C."/>
            <person name="Roest Crollius H."/>
            <person name="Guiguen Y."/>
        </authorList>
    </citation>
    <scope>NUCLEOTIDE SEQUENCE</scope>
    <source>
        <strain evidence="2">NC1722</strain>
    </source>
</reference>
<gene>
    <name evidence="2" type="ORF">AAFF_G00265910</name>
</gene>